<dbReference type="InterPro" id="IPR050515">
    <property type="entry name" value="Beta-lactam/transpept"/>
</dbReference>
<dbReference type="Proteomes" id="UP000185639">
    <property type="component" value="Unassembled WGS sequence"/>
</dbReference>
<dbReference type="Gene3D" id="1.10.150.770">
    <property type="match status" value="1"/>
</dbReference>
<comment type="pathway">
    <text evidence="16">Cell wall biogenesis; peptidoglycan biosynthesis.</text>
</comment>
<keyword evidence="20" id="KW-1185">Reference proteome</keyword>
<keyword evidence="14 16" id="KW-0131">Cell cycle</keyword>
<evidence type="ECO:0000256" key="14">
    <source>
        <dbReference type="ARBA" id="ARBA00023306"/>
    </source>
</evidence>
<dbReference type="GO" id="GO:0000917">
    <property type="term" value="P:division septum assembly"/>
    <property type="evidence" value="ECO:0007669"/>
    <property type="project" value="UniProtKB-KW"/>
</dbReference>
<dbReference type="OrthoDB" id="9789078at2"/>
<evidence type="ECO:0000256" key="8">
    <source>
        <dbReference type="ARBA" id="ARBA00022801"/>
    </source>
</evidence>
<dbReference type="GO" id="GO:0005886">
    <property type="term" value="C:plasma membrane"/>
    <property type="evidence" value="ECO:0007669"/>
    <property type="project" value="UniProtKB-SubCell"/>
</dbReference>
<dbReference type="PANTHER" id="PTHR30627">
    <property type="entry name" value="PEPTIDOGLYCAN D,D-TRANSPEPTIDASE"/>
    <property type="match status" value="1"/>
</dbReference>
<evidence type="ECO:0000313" key="20">
    <source>
        <dbReference type="Proteomes" id="UP000185639"/>
    </source>
</evidence>
<comment type="similarity">
    <text evidence="16">Belongs to the transpeptidase family. FtsI subfamily.</text>
</comment>
<keyword evidence="4 16" id="KW-0132">Cell division</keyword>
<feature type="transmembrane region" description="Helical" evidence="16">
    <location>
        <begin position="17"/>
        <end position="37"/>
    </location>
</feature>
<keyword evidence="2 16" id="KW-1003">Cell membrane</keyword>
<dbReference type="Gene3D" id="3.90.1310.10">
    <property type="entry name" value="Penicillin-binding protein 2a (Domain 2)"/>
    <property type="match status" value="1"/>
</dbReference>
<evidence type="ECO:0000256" key="13">
    <source>
        <dbReference type="ARBA" id="ARBA00023210"/>
    </source>
</evidence>
<keyword evidence="11 16" id="KW-1133">Transmembrane helix</keyword>
<evidence type="ECO:0000259" key="18">
    <source>
        <dbReference type="Pfam" id="PF03717"/>
    </source>
</evidence>
<keyword evidence="12 16" id="KW-0472">Membrane</keyword>
<dbReference type="Pfam" id="PF00905">
    <property type="entry name" value="Transpeptidase"/>
    <property type="match status" value="1"/>
</dbReference>
<dbReference type="GO" id="GO:0009252">
    <property type="term" value="P:peptidoglycan biosynthetic process"/>
    <property type="evidence" value="ECO:0007669"/>
    <property type="project" value="UniProtKB-UniRule"/>
</dbReference>
<sequence length="572" mass="62478">MALEENELKEGIQRWRFALVLGAFALLLFVVAARLVMLHTVEQPFLFEQGEKRTVRSEVQPASRGMIVDRHGEPLAVSTPVTTLWVNPQQVNTSELSQVAPLLELNAAELKRRVERAQRQGRSFYFVKRQVEPEVASRVLGKKIAGLYGDTDYRRYYPAAEVTSHTLGLVNIDGKGQEGLELAFDDYLSGKEGSRQVVKDLYGNVIKQLGVKAVAEPGHDLQLTIDLRLQYIAYRELKAVVQSHKATAGSAVMLDAKTGEILALVSQPSYNPNNRADLKPGNMRNRAVADLVEPGSTMKPFTVAAAIESGRYSPGTIVDTSPGWIRVKRKAIRDHRNYGELDLTGIITKSSNVGVSKLAQDLGADSMWQFFDHAGLGRPGTLGFPGEAVGSMPYPEQMDDLRLSTVSYGYGLSVSPLQLAESYTSFTDGCREHVSLLMSQVGQQPCERVMSEKTARQILDMLGTVVGPKGTGKRAAVEGYLVGGKTGTAHKVGRGGYEDSEYTAVFAGIAPISDPELVLVVIVDEPQGKEYYGGEVAAPVFSRVMEQALRLRQVIPDAPVEDEWLQVAGGSR</sequence>
<evidence type="ECO:0000256" key="1">
    <source>
        <dbReference type="ARBA" id="ARBA00004370"/>
    </source>
</evidence>
<dbReference type="GO" id="GO:0006508">
    <property type="term" value="P:proteolysis"/>
    <property type="evidence" value="ECO:0007669"/>
    <property type="project" value="UniProtKB-KW"/>
</dbReference>
<evidence type="ECO:0000256" key="7">
    <source>
        <dbReference type="ARBA" id="ARBA00022692"/>
    </source>
</evidence>
<evidence type="ECO:0000256" key="5">
    <source>
        <dbReference type="ARBA" id="ARBA00022645"/>
    </source>
</evidence>
<dbReference type="AlphaFoldDB" id="A0A1N7J0V9"/>
<dbReference type="GO" id="GO:0008360">
    <property type="term" value="P:regulation of cell shape"/>
    <property type="evidence" value="ECO:0007669"/>
    <property type="project" value="UniProtKB-KW"/>
</dbReference>
<dbReference type="GO" id="GO:0043093">
    <property type="term" value="P:FtsZ-dependent cytokinesis"/>
    <property type="evidence" value="ECO:0007669"/>
    <property type="project" value="UniProtKB-UniRule"/>
</dbReference>
<keyword evidence="10 16" id="KW-0573">Peptidoglycan synthesis</keyword>
<dbReference type="RefSeq" id="WP_076513617.1">
    <property type="nucleotide sequence ID" value="NZ_FTOH01000001.1"/>
</dbReference>
<keyword evidence="13 16" id="KW-0717">Septation</keyword>
<accession>A0A1N7J0V9</accession>
<keyword evidence="7 16" id="KW-0812">Transmembrane</keyword>
<comment type="subcellular location">
    <subcellularLocation>
        <location evidence="16">Cell inner membrane</location>
        <topology evidence="16">Single-pass membrane protein</topology>
    </subcellularLocation>
    <subcellularLocation>
        <location evidence="1">Membrane</location>
    </subcellularLocation>
</comment>
<dbReference type="EC" id="3.4.16.4" evidence="16"/>
<name>A0A1N7J0V9_9GAMM</name>
<keyword evidence="9 16" id="KW-0133">Cell shape</keyword>
<dbReference type="InterPro" id="IPR001460">
    <property type="entry name" value="PCN-bd_Tpept"/>
</dbReference>
<dbReference type="Gene3D" id="3.40.710.10">
    <property type="entry name" value="DD-peptidase/beta-lactamase superfamily"/>
    <property type="match status" value="1"/>
</dbReference>
<protein>
    <recommendedName>
        <fullName evidence="16">Peptidoglycan D,D-transpeptidase FtsI</fullName>
        <ecNumber evidence="16">3.4.16.4</ecNumber>
    </recommendedName>
    <alternativeName>
        <fullName evidence="16">Penicillin-binding protein 3</fullName>
        <shortName evidence="16">PBP-3</shortName>
    </alternativeName>
</protein>
<keyword evidence="8 16" id="KW-0378">Hydrolase</keyword>
<evidence type="ECO:0000256" key="3">
    <source>
        <dbReference type="ARBA" id="ARBA00022519"/>
    </source>
</evidence>
<dbReference type="SUPFAM" id="SSF56601">
    <property type="entry name" value="beta-lactamase/transpeptidase-like"/>
    <property type="match status" value="1"/>
</dbReference>
<evidence type="ECO:0000256" key="11">
    <source>
        <dbReference type="ARBA" id="ARBA00022989"/>
    </source>
</evidence>
<evidence type="ECO:0000256" key="12">
    <source>
        <dbReference type="ARBA" id="ARBA00023136"/>
    </source>
</evidence>
<evidence type="ECO:0000256" key="16">
    <source>
        <dbReference type="HAMAP-Rule" id="MF_02080"/>
    </source>
</evidence>
<keyword evidence="5 16" id="KW-0121">Carboxypeptidase</keyword>
<keyword evidence="6 16" id="KW-0645">Protease</keyword>
<dbReference type="GO" id="GO:0008955">
    <property type="term" value="F:peptidoglycan glycosyltransferase activity"/>
    <property type="evidence" value="ECO:0007669"/>
    <property type="project" value="InterPro"/>
</dbReference>
<dbReference type="InterPro" id="IPR037532">
    <property type="entry name" value="FtsI_transpept"/>
</dbReference>
<comment type="catalytic activity">
    <reaction evidence="16">
        <text>Preferential cleavage: (Ac)2-L-Lys-D-Ala-|-D-Ala. Also transpeptidation of peptidyl-alanyl moieties that are N-acyl substituents of D-alanine.</text>
        <dbReference type="EC" id="3.4.16.4"/>
    </reaction>
</comment>
<feature type="active site" description="Acyl-ester intermediate" evidence="16">
    <location>
        <position position="296"/>
    </location>
</feature>
<dbReference type="STRING" id="484498.SAMN05421686_101237"/>
<evidence type="ECO:0000256" key="10">
    <source>
        <dbReference type="ARBA" id="ARBA00022984"/>
    </source>
</evidence>
<evidence type="ECO:0000256" key="6">
    <source>
        <dbReference type="ARBA" id="ARBA00022670"/>
    </source>
</evidence>
<reference evidence="20" key="1">
    <citation type="submission" date="2017-01" db="EMBL/GenBank/DDBJ databases">
        <authorList>
            <person name="Varghese N."/>
            <person name="Submissions S."/>
        </authorList>
    </citation>
    <scope>NUCLEOTIDE SEQUENCE [LARGE SCALE GENOMIC DNA]</scope>
    <source>
        <strain evidence="20">DSM 24913</strain>
    </source>
</reference>
<evidence type="ECO:0000256" key="2">
    <source>
        <dbReference type="ARBA" id="ARBA00022475"/>
    </source>
</evidence>
<keyword evidence="3 16" id="KW-0997">Cell inner membrane</keyword>
<gene>
    <name evidence="16" type="primary">ftsI</name>
    <name evidence="19" type="ORF">SAMN05421686_101237</name>
</gene>
<dbReference type="EMBL" id="FTOH01000001">
    <property type="protein sequence ID" value="SIS43022.1"/>
    <property type="molecule type" value="Genomic_DNA"/>
</dbReference>
<dbReference type="GO" id="GO:0009002">
    <property type="term" value="F:serine-type D-Ala-D-Ala carboxypeptidase activity"/>
    <property type="evidence" value="ECO:0007669"/>
    <property type="project" value="UniProtKB-UniRule"/>
</dbReference>
<comment type="function">
    <text evidence="16">Catalyzes cross-linking of the peptidoglycan cell wall at the division septum.</text>
</comment>
<evidence type="ECO:0000313" key="19">
    <source>
        <dbReference type="EMBL" id="SIS43022.1"/>
    </source>
</evidence>
<evidence type="ECO:0000259" key="17">
    <source>
        <dbReference type="Pfam" id="PF00905"/>
    </source>
</evidence>
<feature type="domain" description="Penicillin-binding protein transpeptidase" evidence="17">
    <location>
        <begin position="249"/>
        <end position="546"/>
    </location>
</feature>
<evidence type="ECO:0000256" key="4">
    <source>
        <dbReference type="ARBA" id="ARBA00022618"/>
    </source>
</evidence>
<dbReference type="SUPFAM" id="SSF56519">
    <property type="entry name" value="Penicillin binding protein dimerisation domain"/>
    <property type="match status" value="1"/>
</dbReference>
<dbReference type="UniPathway" id="UPA00219"/>
<dbReference type="GO" id="GO:0008658">
    <property type="term" value="F:penicillin binding"/>
    <property type="evidence" value="ECO:0007669"/>
    <property type="project" value="InterPro"/>
</dbReference>
<dbReference type="InterPro" id="IPR005311">
    <property type="entry name" value="PBP_dimer"/>
</dbReference>
<keyword evidence="15 16" id="KW-0961">Cell wall biogenesis/degradation</keyword>
<dbReference type="InterPro" id="IPR012338">
    <property type="entry name" value="Beta-lactam/transpept-like"/>
</dbReference>
<dbReference type="Gene3D" id="3.30.450.330">
    <property type="match status" value="1"/>
</dbReference>
<dbReference type="PANTHER" id="PTHR30627:SF1">
    <property type="entry name" value="PEPTIDOGLYCAN D,D-TRANSPEPTIDASE FTSI"/>
    <property type="match status" value="1"/>
</dbReference>
<evidence type="ECO:0000256" key="9">
    <source>
        <dbReference type="ARBA" id="ARBA00022960"/>
    </source>
</evidence>
<dbReference type="Pfam" id="PF03717">
    <property type="entry name" value="PBP_dimer"/>
    <property type="match status" value="1"/>
</dbReference>
<dbReference type="InterPro" id="IPR036138">
    <property type="entry name" value="PBP_dimer_sf"/>
</dbReference>
<organism evidence="19 20">
    <name type="scientific">Thalassolituus maritimus</name>
    <dbReference type="NCBI Taxonomy" id="484498"/>
    <lineage>
        <taxon>Bacteria</taxon>
        <taxon>Pseudomonadati</taxon>
        <taxon>Pseudomonadota</taxon>
        <taxon>Gammaproteobacteria</taxon>
        <taxon>Oceanospirillales</taxon>
        <taxon>Oceanospirillaceae</taxon>
        <taxon>Thalassolituus</taxon>
    </lineage>
</organism>
<proteinExistence type="inferred from homology"/>
<dbReference type="GO" id="GO:0071555">
    <property type="term" value="P:cell wall organization"/>
    <property type="evidence" value="ECO:0007669"/>
    <property type="project" value="UniProtKB-KW"/>
</dbReference>
<evidence type="ECO:0000256" key="15">
    <source>
        <dbReference type="ARBA" id="ARBA00023316"/>
    </source>
</evidence>
<dbReference type="HAMAP" id="MF_02080">
    <property type="entry name" value="FtsI_transpept"/>
    <property type="match status" value="1"/>
</dbReference>
<feature type="domain" description="Penicillin-binding protein dimerisation" evidence="18">
    <location>
        <begin position="60"/>
        <end position="208"/>
    </location>
</feature>